<sequence>MNLSSLIPADWQAPLAQALSHPKIASLERYLAQEITEQQIFPPRECWFNALATLSPAQVKVVILGQDPYHGAGEAHGLAFSVPHGVKTPPSLRNIWQELARDFGLTPPQHGNLAGWAEQGVLLLNTSLTVRADCAGSHGKLGWEVITNAVIEHLAHTQRNLVFVLWGAHAQKRVALIDESQHCVLKSAHPSPLSAYRGFLGCGHFSAANAYLAEHNKTPIDWARAHVIGQV</sequence>
<evidence type="ECO:0000256" key="4">
    <source>
        <dbReference type="ARBA" id="ARBA00012030"/>
    </source>
</evidence>
<dbReference type="NCBIfam" id="NF003591">
    <property type="entry name" value="PRK05254.1-4"/>
    <property type="match status" value="1"/>
</dbReference>
<dbReference type="Pfam" id="PF03167">
    <property type="entry name" value="UDG"/>
    <property type="match status" value="1"/>
</dbReference>
<dbReference type="NCBIfam" id="NF003589">
    <property type="entry name" value="PRK05254.1-2"/>
    <property type="match status" value="1"/>
</dbReference>
<dbReference type="NCBIfam" id="NF003592">
    <property type="entry name" value="PRK05254.1-5"/>
    <property type="match status" value="1"/>
</dbReference>
<evidence type="ECO:0000256" key="8">
    <source>
        <dbReference type="ARBA" id="ARBA00023204"/>
    </source>
</evidence>
<protein>
    <recommendedName>
        <fullName evidence="5 9">Uracil-DNA glycosylase</fullName>
        <shortName evidence="9">UDG</shortName>
        <ecNumber evidence="4 9">3.2.2.27</ecNumber>
    </recommendedName>
</protein>
<evidence type="ECO:0000256" key="3">
    <source>
        <dbReference type="ARBA" id="ARBA00008184"/>
    </source>
</evidence>
<feature type="domain" description="Uracil-DNA glycosylase-like" evidence="12">
    <location>
        <begin position="51"/>
        <end position="212"/>
    </location>
</feature>
<evidence type="ECO:0000256" key="9">
    <source>
        <dbReference type="HAMAP-Rule" id="MF_00148"/>
    </source>
</evidence>
<keyword evidence="9" id="KW-0963">Cytoplasm</keyword>
<feature type="active site" description="Proton acceptor" evidence="9 10">
    <location>
        <position position="67"/>
    </location>
</feature>
<reference evidence="13" key="1">
    <citation type="submission" date="2024-05" db="EMBL/GenBank/DDBJ databases">
        <authorList>
            <person name="Yang L."/>
            <person name="Pan L."/>
        </authorList>
    </citation>
    <scope>NUCLEOTIDE SEQUENCE</scope>
    <source>
        <strain evidence="13">FCG-7</strain>
    </source>
</reference>
<dbReference type="InterPro" id="IPR018085">
    <property type="entry name" value="Ura-DNA_Glyclase_AS"/>
</dbReference>
<accession>A0AAU7F7R1</accession>
<evidence type="ECO:0000259" key="12">
    <source>
        <dbReference type="SMART" id="SM00986"/>
    </source>
</evidence>
<evidence type="ECO:0000313" key="13">
    <source>
        <dbReference type="EMBL" id="XBM00572.1"/>
    </source>
</evidence>
<name>A0AAU7F7R1_9NEIS</name>
<dbReference type="CDD" id="cd10027">
    <property type="entry name" value="UDG-F1-like"/>
    <property type="match status" value="1"/>
</dbReference>
<dbReference type="NCBIfam" id="TIGR00628">
    <property type="entry name" value="ung"/>
    <property type="match status" value="1"/>
</dbReference>
<dbReference type="PANTHER" id="PTHR11264">
    <property type="entry name" value="URACIL-DNA GLYCOSYLASE"/>
    <property type="match status" value="1"/>
</dbReference>
<dbReference type="SMART" id="SM00986">
    <property type="entry name" value="UDG"/>
    <property type="match status" value="1"/>
</dbReference>
<dbReference type="KEGG" id="cmav:ABHF33_16200"/>
<evidence type="ECO:0000256" key="1">
    <source>
        <dbReference type="ARBA" id="ARBA00001400"/>
    </source>
</evidence>
<evidence type="ECO:0000256" key="5">
    <source>
        <dbReference type="ARBA" id="ARBA00018429"/>
    </source>
</evidence>
<dbReference type="EMBL" id="CP157355">
    <property type="protein sequence ID" value="XBM00572.1"/>
    <property type="molecule type" value="Genomic_DNA"/>
</dbReference>
<evidence type="ECO:0000256" key="7">
    <source>
        <dbReference type="ARBA" id="ARBA00022801"/>
    </source>
</evidence>
<proteinExistence type="inferred from homology"/>
<keyword evidence="8 9" id="KW-0234">DNA repair</keyword>
<dbReference type="InterPro" id="IPR002043">
    <property type="entry name" value="UDG_fam1"/>
</dbReference>
<comment type="subcellular location">
    <subcellularLocation>
        <location evidence="9">Cytoplasm</location>
    </subcellularLocation>
</comment>
<dbReference type="EC" id="3.2.2.27" evidence="4 9"/>
<dbReference type="GO" id="GO:0005737">
    <property type="term" value="C:cytoplasm"/>
    <property type="evidence" value="ECO:0007669"/>
    <property type="project" value="UniProtKB-SubCell"/>
</dbReference>
<dbReference type="GO" id="GO:0097510">
    <property type="term" value="P:base-excision repair, AP site formation via deaminated base removal"/>
    <property type="evidence" value="ECO:0007669"/>
    <property type="project" value="TreeGrafter"/>
</dbReference>
<comment type="catalytic activity">
    <reaction evidence="1 9 11">
        <text>Hydrolyzes single-stranded DNA or mismatched double-stranded DNA and polynucleotides, releasing free uracil.</text>
        <dbReference type="EC" id="3.2.2.27"/>
    </reaction>
</comment>
<dbReference type="HAMAP" id="MF_00148">
    <property type="entry name" value="UDG"/>
    <property type="match status" value="1"/>
</dbReference>
<keyword evidence="6 9" id="KW-0227">DNA damage</keyword>
<dbReference type="SUPFAM" id="SSF52141">
    <property type="entry name" value="Uracil-DNA glycosylase-like"/>
    <property type="match status" value="1"/>
</dbReference>
<dbReference type="NCBIfam" id="NF003588">
    <property type="entry name" value="PRK05254.1-1"/>
    <property type="match status" value="1"/>
</dbReference>
<evidence type="ECO:0000256" key="11">
    <source>
        <dbReference type="RuleBase" id="RU003780"/>
    </source>
</evidence>
<evidence type="ECO:0000256" key="2">
    <source>
        <dbReference type="ARBA" id="ARBA00002631"/>
    </source>
</evidence>
<dbReference type="SMART" id="SM00987">
    <property type="entry name" value="UreE_C"/>
    <property type="match status" value="1"/>
</dbReference>
<dbReference type="GO" id="GO:0004844">
    <property type="term" value="F:uracil DNA N-glycosylase activity"/>
    <property type="evidence" value="ECO:0007669"/>
    <property type="project" value="UniProtKB-UniRule"/>
</dbReference>
<dbReference type="PROSITE" id="PS00130">
    <property type="entry name" value="U_DNA_GLYCOSYLASE"/>
    <property type="match status" value="1"/>
</dbReference>
<keyword evidence="13" id="KW-0326">Glycosidase</keyword>
<organism evidence="13">
    <name type="scientific">Chitinibacter mangrovi</name>
    <dbReference type="NCBI Taxonomy" id="3153927"/>
    <lineage>
        <taxon>Bacteria</taxon>
        <taxon>Pseudomonadati</taxon>
        <taxon>Pseudomonadota</taxon>
        <taxon>Betaproteobacteria</taxon>
        <taxon>Neisseriales</taxon>
        <taxon>Chitinibacteraceae</taxon>
        <taxon>Chitinibacter</taxon>
    </lineage>
</organism>
<gene>
    <name evidence="9 13" type="primary">ung</name>
    <name evidence="13" type="ORF">ABHF33_16200</name>
</gene>
<dbReference type="FunFam" id="3.40.470.10:FF:000001">
    <property type="entry name" value="Uracil-DNA glycosylase"/>
    <property type="match status" value="1"/>
</dbReference>
<dbReference type="InterPro" id="IPR005122">
    <property type="entry name" value="Uracil-DNA_glycosylase-like"/>
</dbReference>
<dbReference type="RefSeq" id="WP_348944918.1">
    <property type="nucleotide sequence ID" value="NZ_CP157355.1"/>
</dbReference>
<dbReference type="Gene3D" id="3.40.470.10">
    <property type="entry name" value="Uracil-DNA glycosylase-like domain"/>
    <property type="match status" value="1"/>
</dbReference>
<dbReference type="InterPro" id="IPR036895">
    <property type="entry name" value="Uracil-DNA_glycosylase-like_sf"/>
</dbReference>
<dbReference type="AlphaFoldDB" id="A0AAU7F7R1"/>
<dbReference type="PANTHER" id="PTHR11264:SF0">
    <property type="entry name" value="URACIL-DNA GLYCOSYLASE"/>
    <property type="match status" value="1"/>
</dbReference>
<evidence type="ECO:0000256" key="6">
    <source>
        <dbReference type="ARBA" id="ARBA00022763"/>
    </source>
</evidence>
<comment type="function">
    <text evidence="2 9 11">Excises uracil residues from the DNA which can arise as a result of misincorporation of dUMP residues by DNA polymerase or due to deamination of cytosine.</text>
</comment>
<evidence type="ECO:0000256" key="10">
    <source>
        <dbReference type="PROSITE-ProRule" id="PRU10072"/>
    </source>
</evidence>
<keyword evidence="7 9" id="KW-0378">Hydrolase</keyword>
<comment type="similarity">
    <text evidence="3 9 11">Belongs to the uracil-DNA glycosylase (UDG) superfamily. UNG family.</text>
</comment>